<comment type="caution">
    <text evidence="1">The sequence shown here is derived from an EMBL/GenBank/DDBJ whole genome shotgun (WGS) entry which is preliminary data.</text>
</comment>
<gene>
    <name evidence="1" type="ORF">GMARGA_LOCUS5277</name>
</gene>
<name>A0ABN7UFD5_GIGMA</name>
<dbReference type="Proteomes" id="UP000789901">
    <property type="component" value="Unassembled WGS sequence"/>
</dbReference>
<accession>A0ABN7UFD5</accession>
<dbReference type="EMBL" id="CAJVQB010002215">
    <property type="protein sequence ID" value="CAG8566565.1"/>
    <property type="molecule type" value="Genomic_DNA"/>
</dbReference>
<organism evidence="1 2">
    <name type="scientific">Gigaspora margarita</name>
    <dbReference type="NCBI Taxonomy" id="4874"/>
    <lineage>
        <taxon>Eukaryota</taxon>
        <taxon>Fungi</taxon>
        <taxon>Fungi incertae sedis</taxon>
        <taxon>Mucoromycota</taxon>
        <taxon>Glomeromycotina</taxon>
        <taxon>Glomeromycetes</taxon>
        <taxon>Diversisporales</taxon>
        <taxon>Gigasporaceae</taxon>
        <taxon>Gigaspora</taxon>
    </lineage>
</organism>
<reference evidence="1 2" key="1">
    <citation type="submission" date="2021-06" db="EMBL/GenBank/DDBJ databases">
        <authorList>
            <person name="Kallberg Y."/>
            <person name="Tangrot J."/>
            <person name="Rosling A."/>
        </authorList>
    </citation>
    <scope>NUCLEOTIDE SEQUENCE [LARGE SCALE GENOMIC DNA]</scope>
    <source>
        <strain evidence="1 2">120-4 pot B 10/14</strain>
    </source>
</reference>
<evidence type="ECO:0000313" key="2">
    <source>
        <dbReference type="Proteomes" id="UP000789901"/>
    </source>
</evidence>
<sequence>MEENLVSVYVDKEFKFSNQIMNIDYAFAFNHFVKKLYPNAGNFEEFNAQPNKDNLIQYSLNLTSESFLNPEYDIENSYKNLKINMKYNNINILFILVKDHEHVSHMELLTDVTITIDPINDSSFRY</sequence>
<evidence type="ECO:0000313" key="1">
    <source>
        <dbReference type="EMBL" id="CAG8566565.1"/>
    </source>
</evidence>
<protein>
    <submittedName>
        <fullName evidence="1">17685_t:CDS:1</fullName>
    </submittedName>
</protein>
<keyword evidence="2" id="KW-1185">Reference proteome</keyword>
<proteinExistence type="predicted"/>